<reference evidence="2" key="2">
    <citation type="submission" date="2020-11" db="EMBL/GenBank/DDBJ databases">
        <authorList>
            <person name="McCartney M.A."/>
            <person name="Auch B."/>
            <person name="Kono T."/>
            <person name="Mallez S."/>
            <person name="Becker A."/>
            <person name="Gohl D.M."/>
            <person name="Silverstein K.A.T."/>
            <person name="Koren S."/>
            <person name="Bechman K.B."/>
            <person name="Herman A."/>
            <person name="Abrahante J.E."/>
            <person name="Garbe J."/>
        </authorList>
    </citation>
    <scope>NUCLEOTIDE SEQUENCE</scope>
    <source>
        <strain evidence="2">Duluth1</strain>
        <tissue evidence="2">Whole animal</tissue>
    </source>
</reference>
<dbReference type="EMBL" id="JAIWYP010000010">
    <property type="protein sequence ID" value="KAH3751222.1"/>
    <property type="molecule type" value="Genomic_DNA"/>
</dbReference>
<dbReference type="AlphaFoldDB" id="A0A9D4DNF3"/>
<keyword evidence="3" id="KW-1185">Reference proteome</keyword>
<name>A0A9D4DNF3_DREPO</name>
<protein>
    <submittedName>
        <fullName evidence="2">Uncharacterized protein</fullName>
    </submittedName>
</protein>
<accession>A0A9D4DNF3</accession>
<proteinExistence type="predicted"/>
<gene>
    <name evidence="2" type="ORF">DPMN_185774</name>
</gene>
<feature type="region of interest" description="Disordered" evidence="1">
    <location>
        <begin position="1"/>
        <end position="20"/>
    </location>
</feature>
<evidence type="ECO:0000313" key="2">
    <source>
        <dbReference type="EMBL" id="KAH3751222.1"/>
    </source>
</evidence>
<comment type="caution">
    <text evidence="2">The sequence shown here is derived from an EMBL/GenBank/DDBJ whole genome shotgun (WGS) entry which is preliminary data.</text>
</comment>
<sequence>MKKSVLNLHPSHSYPNTSFQLRSRESRESLFVQVNPNYCDGEYISTISARQALDKLCNNSQGNGS</sequence>
<reference evidence="2" key="1">
    <citation type="journal article" date="2019" name="bioRxiv">
        <title>The Genome of the Zebra Mussel, Dreissena polymorpha: A Resource for Invasive Species Research.</title>
        <authorList>
            <person name="McCartney M.A."/>
            <person name="Auch B."/>
            <person name="Kono T."/>
            <person name="Mallez S."/>
            <person name="Zhang Y."/>
            <person name="Obille A."/>
            <person name="Becker A."/>
            <person name="Abrahante J.E."/>
            <person name="Garbe J."/>
            <person name="Badalamenti J.P."/>
            <person name="Herman A."/>
            <person name="Mangelson H."/>
            <person name="Liachko I."/>
            <person name="Sullivan S."/>
            <person name="Sone E.D."/>
            <person name="Koren S."/>
            <person name="Silverstein K.A.T."/>
            <person name="Beckman K.B."/>
            <person name="Gohl D.M."/>
        </authorList>
    </citation>
    <scope>NUCLEOTIDE SEQUENCE</scope>
    <source>
        <strain evidence="2">Duluth1</strain>
        <tissue evidence="2">Whole animal</tissue>
    </source>
</reference>
<evidence type="ECO:0000313" key="3">
    <source>
        <dbReference type="Proteomes" id="UP000828390"/>
    </source>
</evidence>
<organism evidence="2 3">
    <name type="scientific">Dreissena polymorpha</name>
    <name type="common">Zebra mussel</name>
    <name type="synonym">Mytilus polymorpha</name>
    <dbReference type="NCBI Taxonomy" id="45954"/>
    <lineage>
        <taxon>Eukaryota</taxon>
        <taxon>Metazoa</taxon>
        <taxon>Spiralia</taxon>
        <taxon>Lophotrochozoa</taxon>
        <taxon>Mollusca</taxon>
        <taxon>Bivalvia</taxon>
        <taxon>Autobranchia</taxon>
        <taxon>Heteroconchia</taxon>
        <taxon>Euheterodonta</taxon>
        <taxon>Imparidentia</taxon>
        <taxon>Neoheterodontei</taxon>
        <taxon>Myida</taxon>
        <taxon>Dreissenoidea</taxon>
        <taxon>Dreissenidae</taxon>
        <taxon>Dreissena</taxon>
    </lineage>
</organism>
<dbReference type="Proteomes" id="UP000828390">
    <property type="component" value="Unassembled WGS sequence"/>
</dbReference>
<evidence type="ECO:0000256" key="1">
    <source>
        <dbReference type="SAM" id="MobiDB-lite"/>
    </source>
</evidence>